<name>A0AAN6WWP2_9PEZI</name>
<comment type="caution">
    <text evidence="2">The sequence shown here is derived from an EMBL/GenBank/DDBJ whole genome shotgun (WGS) entry which is preliminary data.</text>
</comment>
<sequence length="537" mass="64091">MMNRNNASDNRRAMIGHTTSVWLDTPASRGLDRHDPAEAQYYETDSGQQNYRPSQQPSLNVSVNIRSEFLVQSAHASQELVEDGDYYEDDDYYDDDDYYEDYPETERQNESQYPPDNYRLPERDPSRLLPWSSDHHDPNAQEDHHHRSHAPSPRDRRVQNHYSPDHAQPQNSLPSQQPSQASNAPVSYFAGRLVSPQSTGRGNPHGPGMFSGFPPPQRPSTAAPRPPTHAAPGEHQTPHVRIKQEDEDEDLYSAPRTADILNRQLLLCDNCRRRGHHLSECIKLSASGDLIGCPFCQVTSHTIDQCPRDPPPTEHELFDRLVRRRACIGPIRTAKYSWPAMARNRPPLQDKSYPWTKWFAREWQARNPHVWRTYDYSRNEWLATDSRTRSFYDLEENTWLQERCYSTAFPDEFEGFLPPQELERRELDKREWARRDADRADYELQEDIRRQNERVDREERLKFLDERKRQELKDARRLWDYRERGRQDSHRAELDRYERERMAREREEWDRREWEKLERKRRRWEEDRGYVKGERRR</sequence>
<dbReference type="AlphaFoldDB" id="A0AAN6WWP2"/>
<dbReference type="SUPFAM" id="SSF57756">
    <property type="entry name" value="Retrovirus zinc finger-like domains"/>
    <property type="match status" value="1"/>
</dbReference>
<organism evidence="2 3">
    <name type="scientific">Podospora australis</name>
    <dbReference type="NCBI Taxonomy" id="1536484"/>
    <lineage>
        <taxon>Eukaryota</taxon>
        <taxon>Fungi</taxon>
        <taxon>Dikarya</taxon>
        <taxon>Ascomycota</taxon>
        <taxon>Pezizomycotina</taxon>
        <taxon>Sordariomycetes</taxon>
        <taxon>Sordariomycetidae</taxon>
        <taxon>Sordariales</taxon>
        <taxon>Podosporaceae</taxon>
        <taxon>Podospora</taxon>
    </lineage>
</organism>
<dbReference type="Proteomes" id="UP001302126">
    <property type="component" value="Unassembled WGS sequence"/>
</dbReference>
<feature type="compositionally biased region" description="Basic and acidic residues" evidence="1">
    <location>
        <begin position="133"/>
        <end position="145"/>
    </location>
</feature>
<reference evidence="2" key="2">
    <citation type="submission" date="2023-05" db="EMBL/GenBank/DDBJ databases">
        <authorList>
            <consortium name="Lawrence Berkeley National Laboratory"/>
            <person name="Steindorff A."/>
            <person name="Hensen N."/>
            <person name="Bonometti L."/>
            <person name="Westerberg I."/>
            <person name="Brannstrom I.O."/>
            <person name="Guillou S."/>
            <person name="Cros-Aarteil S."/>
            <person name="Calhoun S."/>
            <person name="Haridas S."/>
            <person name="Kuo A."/>
            <person name="Mondo S."/>
            <person name="Pangilinan J."/>
            <person name="Riley R."/>
            <person name="Labutti K."/>
            <person name="Andreopoulos B."/>
            <person name="Lipzen A."/>
            <person name="Chen C."/>
            <person name="Yanf M."/>
            <person name="Daum C."/>
            <person name="Ng V."/>
            <person name="Clum A."/>
            <person name="Ohm R."/>
            <person name="Martin F."/>
            <person name="Silar P."/>
            <person name="Natvig D."/>
            <person name="Lalanne C."/>
            <person name="Gautier V."/>
            <person name="Ament-Velasquez S.L."/>
            <person name="Kruys A."/>
            <person name="Hutchinson M.I."/>
            <person name="Powell A.J."/>
            <person name="Barry K."/>
            <person name="Miller A.N."/>
            <person name="Grigoriev I.V."/>
            <person name="Debuchy R."/>
            <person name="Gladieux P."/>
            <person name="Thoren M.H."/>
            <person name="Johannesson H."/>
        </authorList>
    </citation>
    <scope>NUCLEOTIDE SEQUENCE</scope>
    <source>
        <strain evidence="2">PSN309</strain>
    </source>
</reference>
<evidence type="ECO:0000313" key="2">
    <source>
        <dbReference type="EMBL" id="KAK4187862.1"/>
    </source>
</evidence>
<feature type="compositionally biased region" description="Acidic residues" evidence="1">
    <location>
        <begin position="80"/>
        <end position="103"/>
    </location>
</feature>
<dbReference type="EMBL" id="MU864396">
    <property type="protein sequence ID" value="KAK4187862.1"/>
    <property type="molecule type" value="Genomic_DNA"/>
</dbReference>
<accession>A0AAN6WWP2</accession>
<feature type="compositionally biased region" description="Pro residues" evidence="1">
    <location>
        <begin position="213"/>
        <end position="229"/>
    </location>
</feature>
<gene>
    <name evidence="2" type="ORF">QBC35DRAFT_550969</name>
</gene>
<dbReference type="GO" id="GO:0008270">
    <property type="term" value="F:zinc ion binding"/>
    <property type="evidence" value="ECO:0007669"/>
    <property type="project" value="InterPro"/>
</dbReference>
<dbReference type="Gene3D" id="4.10.60.10">
    <property type="entry name" value="Zinc finger, CCHC-type"/>
    <property type="match status" value="1"/>
</dbReference>
<keyword evidence="3" id="KW-1185">Reference proteome</keyword>
<evidence type="ECO:0000256" key="1">
    <source>
        <dbReference type="SAM" id="MobiDB-lite"/>
    </source>
</evidence>
<feature type="compositionally biased region" description="Low complexity" evidence="1">
    <location>
        <begin position="167"/>
        <end position="185"/>
    </location>
</feature>
<reference evidence="2" key="1">
    <citation type="journal article" date="2023" name="Mol. Phylogenet. Evol.">
        <title>Genome-scale phylogeny and comparative genomics of the fungal order Sordariales.</title>
        <authorList>
            <person name="Hensen N."/>
            <person name="Bonometti L."/>
            <person name="Westerberg I."/>
            <person name="Brannstrom I.O."/>
            <person name="Guillou S."/>
            <person name="Cros-Aarteil S."/>
            <person name="Calhoun S."/>
            <person name="Haridas S."/>
            <person name="Kuo A."/>
            <person name="Mondo S."/>
            <person name="Pangilinan J."/>
            <person name="Riley R."/>
            <person name="LaButti K."/>
            <person name="Andreopoulos B."/>
            <person name="Lipzen A."/>
            <person name="Chen C."/>
            <person name="Yan M."/>
            <person name="Daum C."/>
            <person name="Ng V."/>
            <person name="Clum A."/>
            <person name="Steindorff A."/>
            <person name="Ohm R.A."/>
            <person name="Martin F."/>
            <person name="Silar P."/>
            <person name="Natvig D.O."/>
            <person name="Lalanne C."/>
            <person name="Gautier V."/>
            <person name="Ament-Velasquez S.L."/>
            <person name="Kruys A."/>
            <person name="Hutchinson M.I."/>
            <person name="Powell A.J."/>
            <person name="Barry K."/>
            <person name="Miller A.N."/>
            <person name="Grigoriev I.V."/>
            <person name="Debuchy R."/>
            <person name="Gladieux P."/>
            <person name="Hiltunen Thoren M."/>
            <person name="Johannesson H."/>
        </authorList>
    </citation>
    <scope>NUCLEOTIDE SEQUENCE</scope>
    <source>
        <strain evidence="2">PSN309</strain>
    </source>
</reference>
<protein>
    <recommendedName>
        <fullName evidence="4">Zinc knuckle domain-containing protein</fullName>
    </recommendedName>
</protein>
<proteinExistence type="predicted"/>
<evidence type="ECO:0008006" key="4">
    <source>
        <dbReference type="Google" id="ProtNLM"/>
    </source>
</evidence>
<dbReference type="GO" id="GO:0003676">
    <property type="term" value="F:nucleic acid binding"/>
    <property type="evidence" value="ECO:0007669"/>
    <property type="project" value="InterPro"/>
</dbReference>
<dbReference type="InterPro" id="IPR036875">
    <property type="entry name" value="Znf_CCHC_sf"/>
</dbReference>
<feature type="region of interest" description="Disordered" evidence="1">
    <location>
        <begin position="486"/>
        <end position="510"/>
    </location>
</feature>
<evidence type="ECO:0000313" key="3">
    <source>
        <dbReference type="Proteomes" id="UP001302126"/>
    </source>
</evidence>
<feature type="region of interest" description="Disordered" evidence="1">
    <location>
        <begin position="80"/>
        <end position="250"/>
    </location>
</feature>